<reference evidence="1 2" key="1">
    <citation type="submission" date="2016-10" db="EMBL/GenBank/DDBJ databases">
        <authorList>
            <person name="de Groot N.N."/>
        </authorList>
    </citation>
    <scope>NUCLEOTIDE SEQUENCE [LARGE SCALE GENOMIC DNA]</scope>
    <source>
        <strain evidence="1 2">CPCC 201354</strain>
    </source>
</reference>
<proteinExistence type="predicted"/>
<dbReference type="STRING" id="504805.SAMN05421505_101242"/>
<dbReference type="AlphaFoldDB" id="A0A1G7R411"/>
<organism evidence="1 2">
    <name type="scientific">Sinosporangium album</name>
    <dbReference type="NCBI Taxonomy" id="504805"/>
    <lineage>
        <taxon>Bacteria</taxon>
        <taxon>Bacillati</taxon>
        <taxon>Actinomycetota</taxon>
        <taxon>Actinomycetes</taxon>
        <taxon>Streptosporangiales</taxon>
        <taxon>Streptosporangiaceae</taxon>
        <taxon>Sinosporangium</taxon>
    </lineage>
</organism>
<dbReference type="RefSeq" id="WP_093167287.1">
    <property type="nucleotide sequence ID" value="NZ_FNCN01000001.1"/>
</dbReference>
<dbReference type="EMBL" id="FNCN01000001">
    <property type="protein sequence ID" value="SDG05503.1"/>
    <property type="molecule type" value="Genomic_DNA"/>
</dbReference>
<protein>
    <submittedName>
        <fullName evidence="1">Uncharacterized protein</fullName>
    </submittedName>
</protein>
<dbReference type="Proteomes" id="UP000198923">
    <property type="component" value="Unassembled WGS sequence"/>
</dbReference>
<sequence length="62" mass="7245">MRVREWTCECKSIVYELCFSGGVGFLRRTKRRGEHTAVTETDRWQTSRARAVWTALLAGRVR</sequence>
<keyword evidence="2" id="KW-1185">Reference proteome</keyword>
<name>A0A1G7R411_9ACTN</name>
<evidence type="ECO:0000313" key="2">
    <source>
        <dbReference type="Proteomes" id="UP000198923"/>
    </source>
</evidence>
<gene>
    <name evidence="1" type="ORF">SAMN05421505_101242</name>
</gene>
<dbReference type="OrthoDB" id="3541354at2"/>
<evidence type="ECO:0000313" key="1">
    <source>
        <dbReference type="EMBL" id="SDG05503.1"/>
    </source>
</evidence>
<accession>A0A1G7R411</accession>